<reference evidence="5 6" key="1">
    <citation type="journal article" date="2020" name="ISME J.">
        <title>Uncovering the hidden diversity of litter-decomposition mechanisms in mushroom-forming fungi.</title>
        <authorList>
            <person name="Floudas D."/>
            <person name="Bentzer J."/>
            <person name="Ahren D."/>
            <person name="Johansson T."/>
            <person name="Persson P."/>
            <person name="Tunlid A."/>
        </authorList>
    </citation>
    <scope>NUCLEOTIDE SEQUENCE [LARGE SCALE GENOMIC DNA]</scope>
    <source>
        <strain evidence="5 6">CBS 661.87</strain>
    </source>
</reference>
<keyword evidence="3" id="KW-0411">Iron-sulfur</keyword>
<evidence type="ECO:0000313" key="5">
    <source>
        <dbReference type="EMBL" id="KAF5386079.1"/>
    </source>
</evidence>
<dbReference type="Pfam" id="PF02906">
    <property type="entry name" value="Fe_hyd_lg_C"/>
    <property type="match status" value="1"/>
</dbReference>
<accession>A0A8H5M9V5</accession>
<dbReference type="OrthoDB" id="10253113at2759"/>
<gene>
    <name evidence="5" type="ORF">D9615_002564</name>
</gene>
<feature type="domain" description="Iron hydrogenase large subunit C-terminal" evidence="4">
    <location>
        <begin position="154"/>
        <end position="536"/>
    </location>
</feature>
<dbReference type="EMBL" id="JAACJP010000003">
    <property type="protein sequence ID" value="KAF5386079.1"/>
    <property type="molecule type" value="Genomic_DNA"/>
</dbReference>
<dbReference type="InterPro" id="IPR004108">
    <property type="entry name" value="Fe_hydrogenase_lsu_C"/>
</dbReference>
<sequence>MAFSGALTLTDLNDFITPSQACIKPVEQLNPNKPEEKDPGAAATEIQIDRSGAYYEVTQESKSITNGTPAPAKKLEQAQINLNDCLACSGCITSAESVLITLQSHTEVLTFLEENEKNRGRIPVISSTPDVAPVAESYKVPVISIAPQSLASLAAAVAASPSTSTSEHPTPLQIMRRIRAFCVEVLGFECVFDTTFARHIALQEHIAEFEERWRAATEGGSDVASTGTGAGDSAKGLPMLASACPGWICYAEKAHAEMLPFISRTKSPQQVMGTLVKNWMGARWGKLPNEIYHVTVMMCYDKKLEASRTDFYSDIYSTRDVDCVITTGELELLMKEKSWDITQPVPGELDLIEPPLTSRGAFDPFGNLKSTAPRTISTSTDVKSLKTEVAPIHFPELLTHPGTSSGSYLHAIIAHLQATSPVPLALRVQTVRGADYEEFMLSKDTGTSGEEGEVVFKGAKCYGFRNLQNVVRRVGRERGVRTTSGAAGRLGGRAGAGGGVAARLRRRAAEGKEEKKERAYDYVEVMACPGGCVNGGGQLKPVIAPADASPAPTPPPPPPVVDEEGYKRDWEGSGVAMTLPPTTNGTGVVDVTQNARWGSKEWTRRVEEEYWRIPFIEVENRLADGLTGRIYDDLCGFGDEIERAETRRRYFRTEYRAVENEVIGLAVVW</sequence>
<keyword evidence="2" id="KW-0479">Metal-binding</keyword>
<evidence type="ECO:0000256" key="3">
    <source>
        <dbReference type="ARBA" id="ARBA00023014"/>
    </source>
</evidence>
<keyword evidence="2" id="KW-0408">Iron</keyword>
<name>A0A8H5M9V5_9AGAR</name>
<protein>
    <recommendedName>
        <fullName evidence="4">Iron hydrogenase large subunit C-terminal domain-containing protein</fullName>
    </recommendedName>
</protein>
<evidence type="ECO:0000313" key="6">
    <source>
        <dbReference type="Proteomes" id="UP000565441"/>
    </source>
</evidence>
<keyword evidence="6" id="KW-1185">Reference proteome</keyword>
<dbReference type="InterPro" id="IPR009016">
    <property type="entry name" value="Fe_hydrogenase"/>
</dbReference>
<evidence type="ECO:0000256" key="2">
    <source>
        <dbReference type="ARBA" id="ARBA00022485"/>
    </source>
</evidence>
<dbReference type="SUPFAM" id="SSF53920">
    <property type="entry name" value="Fe-only hydrogenase"/>
    <property type="match status" value="1"/>
</dbReference>
<dbReference type="Gene3D" id="3.40.950.10">
    <property type="entry name" value="Fe-only Hydrogenase (Larger Subunit), Chain L, domain 3"/>
    <property type="match status" value="1"/>
</dbReference>
<proteinExistence type="inferred from homology"/>
<dbReference type="PANTHER" id="PTHR11615">
    <property type="entry name" value="NITRATE, FORMATE, IRON DEHYDROGENASE"/>
    <property type="match status" value="1"/>
</dbReference>
<dbReference type="AlphaFoldDB" id="A0A8H5M9V5"/>
<dbReference type="InterPro" id="IPR050340">
    <property type="entry name" value="Cytosolic_Fe-S_CAF"/>
</dbReference>
<evidence type="ECO:0000259" key="4">
    <source>
        <dbReference type="Pfam" id="PF02906"/>
    </source>
</evidence>
<comment type="similarity">
    <text evidence="1">Belongs to the NARF family.</text>
</comment>
<keyword evidence="2" id="KW-0004">4Fe-4S</keyword>
<dbReference type="GO" id="GO:0051539">
    <property type="term" value="F:4 iron, 4 sulfur cluster binding"/>
    <property type="evidence" value="ECO:0007669"/>
    <property type="project" value="UniProtKB-KW"/>
</dbReference>
<dbReference type="Proteomes" id="UP000565441">
    <property type="component" value="Unassembled WGS sequence"/>
</dbReference>
<evidence type="ECO:0000256" key="1">
    <source>
        <dbReference type="ARBA" id="ARBA00006596"/>
    </source>
</evidence>
<organism evidence="5 6">
    <name type="scientific">Tricholomella constricta</name>
    <dbReference type="NCBI Taxonomy" id="117010"/>
    <lineage>
        <taxon>Eukaryota</taxon>
        <taxon>Fungi</taxon>
        <taxon>Dikarya</taxon>
        <taxon>Basidiomycota</taxon>
        <taxon>Agaricomycotina</taxon>
        <taxon>Agaricomycetes</taxon>
        <taxon>Agaricomycetidae</taxon>
        <taxon>Agaricales</taxon>
        <taxon>Tricholomatineae</taxon>
        <taxon>Lyophyllaceae</taxon>
        <taxon>Tricholomella</taxon>
    </lineage>
</organism>
<comment type="caution">
    <text evidence="5">The sequence shown here is derived from an EMBL/GenBank/DDBJ whole genome shotgun (WGS) entry which is preliminary data.</text>
</comment>